<evidence type="ECO:0000313" key="3">
    <source>
        <dbReference type="Proteomes" id="UP000076532"/>
    </source>
</evidence>
<name>A0A166SMG7_9AGAM</name>
<protein>
    <submittedName>
        <fullName evidence="2">Uncharacterized protein</fullName>
    </submittedName>
</protein>
<dbReference type="AlphaFoldDB" id="A0A166SMG7"/>
<feature type="transmembrane region" description="Helical" evidence="1">
    <location>
        <begin position="401"/>
        <end position="422"/>
    </location>
</feature>
<proteinExistence type="predicted"/>
<evidence type="ECO:0000256" key="1">
    <source>
        <dbReference type="SAM" id="Phobius"/>
    </source>
</evidence>
<organism evidence="2 3">
    <name type="scientific">Athelia psychrophila</name>
    <dbReference type="NCBI Taxonomy" id="1759441"/>
    <lineage>
        <taxon>Eukaryota</taxon>
        <taxon>Fungi</taxon>
        <taxon>Dikarya</taxon>
        <taxon>Basidiomycota</taxon>
        <taxon>Agaricomycotina</taxon>
        <taxon>Agaricomycetes</taxon>
        <taxon>Agaricomycetidae</taxon>
        <taxon>Atheliales</taxon>
        <taxon>Atheliaceae</taxon>
        <taxon>Athelia</taxon>
    </lineage>
</organism>
<feature type="transmembrane region" description="Helical" evidence="1">
    <location>
        <begin position="29"/>
        <end position="49"/>
    </location>
</feature>
<dbReference type="PANTHER" id="PTHR35043">
    <property type="entry name" value="TRANSCRIPTION FACTOR DOMAIN-CONTAINING PROTEIN"/>
    <property type="match status" value="1"/>
</dbReference>
<feature type="transmembrane region" description="Helical" evidence="1">
    <location>
        <begin position="214"/>
        <end position="243"/>
    </location>
</feature>
<dbReference type="Proteomes" id="UP000076532">
    <property type="component" value="Unassembled WGS sequence"/>
</dbReference>
<evidence type="ECO:0000313" key="2">
    <source>
        <dbReference type="EMBL" id="KZP29618.1"/>
    </source>
</evidence>
<dbReference type="EMBL" id="KV417497">
    <property type="protein sequence ID" value="KZP29618.1"/>
    <property type="molecule type" value="Genomic_DNA"/>
</dbReference>
<gene>
    <name evidence="2" type="ORF">FIBSPDRAFT_946516</name>
</gene>
<keyword evidence="3" id="KW-1185">Reference proteome</keyword>
<accession>A0A166SMG7</accession>
<dbReference type="PANTHER" id="PTHR35043:SF7">
    <property type="entry name" value="TRANSCRIPTION FACTOR DOMAIN-CONTAINING PROTEIN"/>
    <property type="match status" value="1"/>
</dbReference>
<keyword evidence="1" id="KW-0812">Transmembrane</keyword>
<dbReference type="OrthoDB" id="9451547at2759"/>
<feature type="transmembrane region" description="Helical" evidence="1">
    <location>
        <begin position="70"/>
        <end position="95"/>
    </location>
</feature>
<sequence length="445" mass="49847">MIEPIRFLIAAFSSGLADTACTDIQSCRTLSQIIGPAITALIAANYLSIHMNILHPDLKWYMKAFESAKVFIVALYFPDWIFVWALRSLILALAARKRLEHARRVAHDRWALHYPIASRPTAWKPAQRMIYQFDASYTLAHAFYVIMGGMHLYAEDGRPIRPLDLETTIKLISQGDIQLPSLEAIEGMSKSTYLGQSIADLQLAAFLLKCVLRIVYGLTLAPFEIMAFAHASIAVCTFAPWWYKPMSVDNRTRVPNSLAPVAAAHRSIFPERTGWQIMYAYIFGNQDTLYPAHKLKAVPTFWSGDPSCIFETPQVDPPLPDEPVPAFFVASVGGAILIFIYGLIHLLGCKRGTLATDTEWFLWRWAAIIITAAPCFVALAYLLGCGIAIHLRKPEWPNYIMLVASVFASAAYIVARITLLVLACTSLRRLPIDVYQTGNLPEYFQ</sequence>
<keyword evidence="1" id="KW-1133">Transmembrane helix</keyword>
<keyword evidence="1" id="KW-0472">Membrane</keyword>
<reference evidence="2 3" key="1">
    <citation type="journal article" date="2016" name="Mol. Biol. Evol.">
        <title>Comparative Genomics of Early-Diverging Mushroom-Forming Fungi Provides Insights into the Origins of Lignocellulose Decay Capabilities.</title>
        <authorList>
            <person name="Nagy L.G."/>
            <person name="Riley R."/>
            <person name="Tritt A."/>
            <person name="Adam C."/>
            <person name="Daum C."/>
            <person name="Floudas D."/>
            <person name="Sun H."/>
            <person name="Yadav J.S."/>
            <person name="Pangilinan J."/>
            <person name="Larsson K.H."/>
            <person name="Matsuura K."/>
            <person name="Barry K."/>
            <person name="Labutti K."/>
            <person name="Kuo R."/>
            <person name="Ohm R.A."/>
            <person name="Bhattacharya S.S."/>
            <person name="Shirouzu T."/>
            <person name="Yoshinaga Y."/>
            <person name="Martin F.M."/>
            <person name="Grigoriev I.V."/>
            <person name="Hibbett D.S."/>
        </authorList>
    </citation>
    <scope>NUCLEOTIDE SEQUENCE [LARGE SCALE GENOMIC DNA]</scope>
    <source>
        <strain evidence="2 3">CBS 109695</strain>
    </source>
</reference>
<feature type="transmembrane region" description="Helical" evidence="1">
    <location>
        <begin position="361"/>
        <end position="389"/>
    </location>
</feature>
<feature type="transmembrane region" description="Helical" evidence="1">
    <location>
        <begin position="326"/>
        <end position="349"/>
    </location>
</feature>